<feature type="signal peptide" evidence="6">
    <location>
        <begin position="1"/>
        <end position="19"/>
    </location>
</feature>
<dbReference type="RefSeq" id="WP_281806783.1">
    <property type="nucleotide sequence ID" value="NZ_BSEC01000005.1"/>
</dbReference>
<dbReference type="Pfam" id="PF00403">
    <property type="entry name" value="HMA"/>
    <property type="match status" value="1"/>
</dbReference>
<keyword evidence="3 5" id="KW-0479">Metal-binding</keyword>
<dbReference type="GO" id="GO:0042597">
    <property type="term" value="C:periplasmic space"/>
    <property type="evidence" value="ECO:0007669"/>
    <property type="project" value="UniProtKB-SubCell"/>
</dbReference>
<keyword evidence="6" id="KW-0732">Signal</keyword>
<evidence type="ECO:0000256" key="3">
    <source>
        <dbReference type="ARBA" id="ARBA00022723"/>
    </source>
</evidence>
<accession>A0A9W6LUM1</accession>
<dbReference type="PRINTS" id="PR00946">
    <property type="entry name" value="HGSCAVENGER"/>
</dbReference>
<evidence type="ECO:0000256" key="2">
    <source>
        <dbReference type="ARBA" id="ARBA00022466"/>
    </source>
</evidence>
<dbReference type="PANTHER" id="PTHR46594">
    <property type="entry name" value="P-TYPE CATION-TRANSPORTING ATPASE"/>
    <property type="match status" value="1"/>
</dbReference>
<dbReference type="CDD" id="cd00371">
    <property type="entry name" value="HMA"/>
    <property type="match status" value="1"/>
</dbReference>
<dbReference type="FunFam" id="3.30.70.100:FF:000001">
    <property type="entry name" value="ATPase copper transporting beta"/>
    <property type="match status" value="1"/>
</dbReference>
<evidence type="ECO:0000313" key="8">
    <source>
        <dbReference type="EMBL" id="GLI95783.1"/>
    </source>
</evidence>
<evidence type="ECO:0000256" key="5">
    <source>
        <dbReference type="RuleBase" id="RU361212"/>
    </source>
</evidence>
<proteinExistence type="predicted"/>
<feature type="domain" description="HMA" evidence="7">
    <location>
        <begin position="23"/>
        <end position="89"/>
    </location>
</feature>
<dbReference type="InterPro" id="IPR001802">
    <property type="entry name" value="MerP/CopZ"/>
</dbReference>
<gene>
    <name evidence="8" type="primary">merP_2</name>
    <name evidence="5" type="synonym">merP</name>
    <name evidence="8" type="ORF">LMG27198_47750</name>
</gene>
<evidence type="ECO:0000256" key="4">
    <source>
        <dbReference type="ARBA" id="ARBA00022914"/>
    </source>
</evidence>
<comment type="function">
    <text evidence="5">Involved in mercury resistance. Acts as a mercury scavenger that specifically binds to a mercuric ion in the periplasm and probably passes it to the cytoplasmic mercuric reductase MerA via the mercuric transport protein MerT.</text>
</comment>
<comment type="subcellular location">
    <subcellularLocation>
        <location evidence="1">Cell envelope</location>
    </subcellularLocation>
    <subcellularLocation>
        <location evidence="5">Periplasm</location>
    </subcellularLocation>
</comment>
<dbReference type="InterPro" id="IPR036163">
    <property type="entry name" value="HMA_dom_sf"/>
</dbReference>
<dbReference type="EMBL" id="BSEC01000005">
    <property type="protein sequence ID" value="GLI95783.1"/>
    <property type="molecule type" value="Genomic_DNA"/>
</dbReference>
<dbReference type="InterPro" id="IPR011795">
    <property type="entry name" value="MerP"/>
</dbReference>
<feature type="chain" id="PRO_5040914936" description="Periplasmic mercury ion-binding protein" evidence="6">
    <location>
        <begin position="20"/>
        <end position="91"/>
    </location>
</feature>
<protein>
    <recommendedName>
        <fullName evidence="5">Periplasmic mercury ion-binding protein</fullName>
    </recommendedName>
</protein>
<dbReference type="PROSITE" id="PS50846">
    <property type="entry name" value="HMA_2"/>
    <property type="match status" value="1"/>
</dbReference>
<evidence type="ECO:0000259" key="7">
    <source>
        <dbReference type="PROSITE" id="PS50846"/>
    </source>
</evidence>
<dbReference type="AlphaFoldDB" id="A0A9W6LUM1"/>
<dbReference type="SUPFAM" id="SSF55008">
    <property type="entry name" value="HMA, heavy metal-associated domain"/>
    <property type="match status" value="1"/>
</dbReference>
<dbReference type="GO" id="GO:0045340">
    <property type="term" value="F:mercury ion binding"/>
    <property type="evidence" value="ECO:0007669"/>
    <property type="project" value="UniProtKB-UniRule"/>
</dbReference>
<reference evidence="8" key="1">
    <citation type="journal article" date="2023" name="Int. J. Syst. Evol. Microbiol.">
        <title>Methylocystis iwaonis sp. nov., a type II methane-oxidizing bacterium from surface soil of a rice paddy field in Japan, and emended description of the genus Methylocystis (ex Whittenbury et al. 1970) Bowman et al. 1993.</title>
        <authorList>
            <person name="Kaise H."/>
            <person name="Sawadogo J.B."/>
            <person name="Alam M.S."/>
            <person name="Ueno C."/>
            <person name="Dianou D."/>
            <person name="Shinjo R."/>
            <person name="Asakawa S."/>
        </authorList>
    </citation>
    <scope>NUCLEOTIDE SEQUENCE</scope>
    <source>
        <strain evidence="8">LMG27198</strain>
    </source>
</reference>
<dbReference type="Gene3D" id="3.30.70.100">
    <property type="match status" value="1"/>
</dbReference>
<organism evidence="8 9">
    <name type="scientific">Methylocystis echinoides</name>
    <dbReference type="NCBI Taxonomy" id="29468"/>
    <lineage>
        <taxon>Bacteria</taxon>
        <taxon>Pseudomonadati</taxon>
        <taxon>Pseudomonadota</taxon>
        <taxon>Alphaproteobacteria</taxon>
        <taxon>Hyphomicrobiales</taxon>
        <taxon>Methylocystaceae</taxon>
        <taxon>Methylocystis</taxon>
    </lineage>
</organism>
<dbReference type="PANTHER" id="PTHR46594:SF4">
    <property type="entry name" value="P-TYPE CATION-TRANSPORTING ATPASE"/>
    <property type="match status" value="1"/>
</dbReference>
<comment type="caution">
    <text evidence="8">The sequence shown here is derived from an EMBL/GenBank/DDBJ whole genome shotgun (WGS) entry which is preliminary data.</text>
</comment>
<keyword evidence="2 5" id="KW-0475">Mercuric resistance</keyword>
<sequence length="91" mass="9274">MRRLLLAAALALSPLAGLAGAPQTVILDVKNMTCAVCPITVRKALEKVQGVAGVKVDLDAKTATVTFDPEKADAAALIKATTEAGYPAGVK</sequence>
<dbReference type="InterPro" id="IPR006121">
    <property type="entry name" value="HMA_dom"/>
</dbReference>
<name>A0A9W6LUM1_9HYPH</name>
<evidence type="ECO:0000256" key="6">
    <source>
        <dbReference type="SAM" id="SignalP"/>
    </source>
</evidence>
<evidence type="ECO:0000313" key="9">
    <source>
        <dbReference type="Proteomes" id="UP001144323"/>
    </source>
</evidence>
<keyword evidence="5" id="KW-0574">Periplasm</keyword>
<dbReference type="NCBIfam" id="TIGR02052">
    <property type="entry name" value="MerP"/>
    <property type="match status" value="1"/>
</dbReference>
<dbReference type="GO" id="GO:0015097">
    <property type="term" value="F:mercury ion transmembrane transporter activity"/>
    <property type="evidence" value="ECO:0007669"/>
    <property type="project" value="UniProtKB-UniRule"/>
</dbReference>
<keyword evidence="4 5" id="KW-0476">Mercury</keyword>
<dbReference type="Proteomes" id="UP001144323">
    <property type="component" value="Unassembled WGS sequence"/>
</dbReference>
<evidence type="ECO:0000256" key="1">
    <source>
        <dbReference type="ARBA" id="ARBA00004196"/>
    </source>
</evidence>
<dbReference type="GO" id="GO:0030313">
    <property type="term" value="C:cell envelope"/>
    <property type="evidence" value="ECO:0007669"/>
    <property type="project" value="UniProtKB-SubCell"/>
</dbReference>
<keyword evidence="9" id="KW-1185">Reference proteome</keyword>